<dbReference type="InterPro" id="IPR012912">
    <property type="entry name" value="Plasmid_pRiA4b_Orf3-like"/>
</dbReference>
<dbReference type="PANTHER" id="PTHR41878">
    <property type="entry name" value="LEXA REPRESSOR-RELATED"/>
    <property type="match status" value="1"/>
</dbReference>
<dbReference type="Proteomes" id="UP000229703">
    <property type="component" value="Unassembled WGS sequence"/>
</dbReference>
<organism evidence="2 3">
    <name type="scientific">bacterium (Candidatus Ratteibacteria) CG_4_10_14_3_um_filter_41_18</name>
    <dbReference type="NCBI Taxonomy" id="2014287"/>
    <lineage>
        <taxon>Bacteria</taxon>
        <taxon>Candidatus Ratteibacteria</taxon>
    </lineage>
</organism>
<dbReference type="Gene3D" id="3.10.290.30">
    <property type="entry name" value="MM3350-like"/>
    <property type="match status" value="1"/>
</dbReference>
<feature type="domain" description="Plasmid pRiA4b Orf3-like" evidence="1">
    <location>
        <begin position="8"/>
        <end position="183"/>
    </location>
</feature>
<protein>
    <recommendedName>
        <fullName evidence="1">Plasmid pRiA4b Orf3-like domain-containing protein</fullName>
    </recommendedName>
</protein>
<dbReference type="SUPFAM" id="SSF159941">
    <property type="entry name" value="MM3350-like"/>
    <property type="match status" value="1"/>
</dbReference>
<evidence type="ECO:0000313" key="3">
    <source>
        <dbReference type="Proteomes" id="UP000229703"/>
    </source>
</evidence>
<dbReference type="PANTHER" id="PTHR41878:SF1">
    <property type="entry name" value="TNPR PROTEIN"/>
    <property type="match status" value="1"/>
</dbReference>
<evidence type="ECO:0000259" key="1">
    <source>
        <dbReference type="Pfam" id="PF07929"/>
    </source>
</evidence>
<name>A0A2M7M1T5_9BACT</name>
<proteinExistence type="predicted"/>
<sequence length="199" mass="23673">MKKKFDRVYQFKITLMDVRPSIWRRIQVPETYSFWDLHVAIQDAMHWLDYHLHEFEIVNPSTGIKTSVGIPGDEDFGKEILPEWKQKIADYFSMENRLAKYTYDFGDNWEHIIKLEKVLPRDKNINYPVCIGGKRASPHEDCGGVWGYEDFLKIINNPDHEEYEETIEWAGGEFDPEYFDVKEIKFDDPAKRRKIAFES</sequence>
<dbReference type="AlphaFoldDB" id="A0A2M7M1T5"/>
<reference evidence="3" key="1">
    <citation type="submission" date="2017-09" db="EMBL/GenBank/DDBJ databases">
        <title>Depth-based differentiation of microbial function through sediment-hosted aquifers and enrichment of novel symbionts in the deep terrestrial subsurface.</title>
        <authorList>
            <person name="Probst A.J."/>
            <person name="Ladd B."/>
            <person name="Jarett J.K."/>
            <person name="Geller-Mcgrath D.E."/>
            <person name="Sieber C.M.K."/>
            <person name="Emerson J.B."/>
            <person name="Anantharaman K."/>
            <person name="Thomas B.C."/>
            <person name="Malmstrom R."/>
            <person name="Stieglmeier M."/>
            <person name="Klingl A."/>
            <person name="Woyke T."/>
            <person name="Ryan C.M."/>
            <person name="Banfield J.F."/>
        </authorList>
    </citation>
    <scope>NUCLEOTIDE SEQUENCE [LARGE SCALE GENOMIC DNA]</scope>
</reference>
<dbReference type="EMBL" id="PFJK01000291">
    <property type="protein sequence ID" value="PIX76665.1"/>
    <property type="molecule type" value="Genomic_DNA"/>
</dbReference>
<gene>
    <name evidence="2" type="ORF">COZ37_06750</name>
</gene>
<evidence type="ECO:0000313" key="2">
    <source>
        <dbReference type="EMBL" id="PIX76665.1"/>
    </source>
</evidence>
<dbReference type="InterPro" id="IPR024047">
    <property type="entry name" value="MM3350-like_sf"/>
</dbReference>
<comment type="caution">
    <text evidence="2">The sequence shown here is derived from an EMBL/GenBank/DDBJ whole genome shotgun (WGS) entry which is preliminary data.</text>
</comment>
<accession>A0A2M7M1T5</accession>
<dbReference type="Pfam" id="PF07929">
    <property type="entry name" value="PRiA4_ORF3"/>
    <property type="match status" value="1"/>
</dbReference>